<reference evidence="3 4" key="2">
    <citation type="submission" date="2019-09" db="EMBL/GenBank/DDBJ databases">
        <authorList>
            <person name="Jin C."/>
        </authorList>
    </citation>
    <scope>NUCLEOTIDE SEQUENCE [LARGE SCALE GENOMIC DNA]</scope>
    <source>
        <strain evidence="3 4">BN140002</strain>
    </source>
</reference>
<dbReference type="Proteomes" id="UP000323142">
    <property type="component" value="Unassembled WGS sequence"/>
</dbReference>
<evidence type="ECO:0000259" key="2">
    <source>
        <dbReference type="Pfam" id="PF12106"/>
    </source>
</evidence>
<organism evidence="3 4">
    <name type="scientific">Salinarimonas soli</name>
    <dbReference type="NCBI Taxonomy" id="1638099"/>
    <lineage>
        <taxon>Bacteria</taxon>
        <taxon>Pseudomonadati</taxon>
        <taxon>Pseudomonadota</taxon>
        <taxon>Alphaproteobacteria</taxon>
        <taxon>Hyphomicrobiales</taxon>
        <taxon>Salinarimonadaceae</taxon>
        <taxon>Salinarimonas</taxon>
    </lineage>
</organism>
<keyword evidence="4" id="KW-1185">Reference proteome</keyword>
<accession>A0A5B2VC12</accession>
<proteinExistence type="predicted"/>
<comment type="caution">
    <text evidence="3">The sequence shown here is derived from an EMBL/GenBank/DDBJ whole genome shotgun (WGS) entry which is preliminary data.</text>
</comment>
<protein>
    <recommendedName>
        <fullName evidence="2">Colicin E5 ribonuclease domain-containing protein</fullName>
    </recommendedName>
</protein>
<dbReference type="InterPro" id="IPR021964">
    <property type="entry name" value="Colicin_E5_C"/>
</dbReference>
<evidence type="ECO:0000313" key="4">
    <source>
        <dbReference type="Proteomes" id="UP000323142"/>
    </source>
</evidence>
<dbReference type="SUPFAM" id="SSF102824">
    <property type="entry name" value="Colicin D/E5 nuclease domain"/>
    <property type="match status" value="1"/>
</dbReference>
<sequence length="107" mass="11568">MMRGYLKGTGWTVQDRAPATARSVAGPFPKVRPVVKSQEKLRSQMLKRGWTAAQIEEAVAHGRRHAARNAATGGPATRYIHPTTGRSVVIDDATGEVIHVGGDGFQY</sequence>
<dbReference type="GO" id="GO:0004540">
    <property type="term" value="F:RNA nuclease activity"/>
    <property type="evidence" value="ECO:0007669"/>
    <property type="project" value="InterPro"/>
</dbReference>
<name>A0A5B2VC12_9HYPH</name>
<dbReference type="Gene3D" id="3.30.2310.30">
    <property type="match status" value="1"/>
</dbReference>
<gene>
    <name evidence="3" type="ORF">F0L46_16425</name>
</gene>
<reference evidence="3 4" key="1">
    <citation type="submission" date="2019-09" db="EMBL/GenBank/DDBJ databases">
        <title>Salinarimonas rosea gen. nov., sp. nov., a new member of the a-2 subgroup of the Proteobacteria.</title>
        <authorList>
            <person name="Liu J."/>
        </authorList>
    </citation>
    <scope>NUCLEOTIDE SEQUENCE [LARGE SCALE GENOMIC DNA]</scope>
    <source>
        <strain evidence="3 4">BN140002</strain>
    </source>
</reference>
<dbReference type="InterPro" id="IPR038233">
    <property type="entry name" value="Colicin_D/E5_nuclease"/>
</dbReference>
<evidence type="ECO:0000256" key="1">
    <source>
        <dbReference type="SAM" id="MobiDB-lite"/>
    </source>
</evidence>
<dbReference type="OrthoDB" id="6057489at2"/>
<dbReference type="AlphaFoldDB" id="A0A5B2VC12"/>
<dbReference type="InterPro" id="IPR038234">
    <property type="entry name" value="Colicin_E5_C_sf"/>
</dbReference>
<dbReference type="EMBL" id="VUOA01000028">
    <property type="protein sequence ID" value="KAA2236288.1"/>
    <property type="molecule type" value="Genomic_DNA"/>
</dbReference>
<feature type="region of interest" description="Disordered" evidence="1">
    <location>
        <begin position="1"/>
        <end position="20"/>
    </location>
</feature>
<dbReference type="Pfam" id="PF12106">
    <property type="entry name" value="Colicin_E5"/>
    <property type="match status" value="1"/>
</dbReference>
<feature type="domain" description="Colicin E5 ribonuclease" evidence="2">
    <location>
        <begin position="35"/>
        <end position="101"/>
    </location>
</feature>
<evidence type="ECO:0000313" key="3">
    <source>
        <dbReference type="EMBL" id="KAA2236288.1"/>
    </source>
</evidence>